<keyword evidence="1" id="KW-0732">Signal</keyword>
<dbReference type="RefSeq" id="WP_247030195.1">
    <property type="nucleotide sequence ID" value="NZ_JALKCH010000010.1"/>
</dbReference>
<reference evidence="2 3" key="1">
    <citation type="submission" date="2022-04" db="EMBL/GenBank/DDBJ databases">
        <authorList>
            <person name="Grouzdev D.S."/>
            <person name="Pantiukh K.S."/>
            <person name="Krutkina M.S."/>
        </authorList>
    </citation>
    <scope>NUCLEOTIDE SEQUENCE [LARGE SCALE GENOMIC DNA]</scope>
    <source>
        <strain evidence="2 3">6x-1</strain>
    </source>
</reference>
<accession>A0ABT0DE91</accession>
<sequence>MSLPAVAIGCLILIATVVPSPAQSFFCDRPRKPYIPSYSTDRSGMERAQDDVEHYTRRMKEYVECVQNEQADAVDEHRRVIREWNDAVSSYNNR</sequence>
<proteinExistence type="predicted"/>
<evidence type="ECO:0000256" key="1">
    <source>
        <dbReference type="SAM" id="SignalP"/>
    </source>
</evidence>
<dbReference type="EMBL" id="JALKCH010000010">
    <property type="protein sequence ID" value="MCK0198298.1"/>
    <property type="molecule type" value="Genomic_DNA"/>
</dbReference>
<keyword evidence="3" id="KW-1185">Reference proteome</keyword>
<feature type="chain" id="PRO_5046702213" evidence="1">
    <location>
        <begin position="23"/>
        <end position="94"/>
    </location>
</feature>
<comment type="caution">
    <text evidence="2">The sequence shown here is derived from an EMBL/GenBank/DDBJ whole genome shotgun (WGS) entry which is preliminary data.</text>
</comment>
<evidence type="ECO:0000313" key="2">
    <source>
        <dbReference type="EMBL" id="MCK0198298.1"/>
    </source>
</evidence>
<evidence type="ECO:0000313" key="3">
    <source>
        <dbReference type="Proteomes" id="UP001203284"/>
    </source>
</evidence>
<feature type="signal peptide" evidence="1">
    <location>
        <begin position="1"/>
        <end position="22"/>
    </location>
</feature>
<organism evidence="2 3">
    <name type="scientific">Ancylobacter crimeensis</name>
    <dbReference type="NCBI Taxonomy" id="2579147"/>
    <lineage>
        <taxon>Bacteria</taxon>
        <taxon>Pseudomonadati</taxon>
        <taxon>Pseudomonadota</taxon>
        <taxon>Alphaproteobacteria</taxon>
        <taxon>Hyphomicrobiales</taxon>
        <taxon>Xanthobacteraceae</taxon>
        <taxon>Ancylobacter</taxon>
    </lineage>
</organism>
<dbReference type="Proteomes" id="UP001203284">
    <property type="component" value="Unassembled WGS sequence"/>
</dbReference>
<protein>
    <submittedName>
        <fullName evidence="2">Uncharacterized protein</fullName>
    </submittedName>
</protein>
<name>A0ABT0DE91_9HYPH</name>
<gene>
    <name evidence="2" type="ORF">MWN34_15395</name>
</gene>